<dbReference type="EMBL" id="JAKWBI020000008">
    <property type="protein sequence ID" value="KAJ2906854.1"/>
    <property type="molecule type" value="Genomic_DNA"/>
</dbReference>
<organism evidence="11 12">
    <name type="scientific">Zalerion maritima</name>
    <dbReference type="NCBI Taxonomy" id="339359"/>
    <lineage>
        <taxon>Eukaryota</taxon>
        <taxon>Fungi</taxon>
        <taxon>Dikarya</taxon>
        <taxon>Ascomycota</taxon>
        <taxon>Pezizomycotina</taxon>
        <taxon>Sordariomycetes</taxon>
        <taxon>Lulworthiomycetidae</taxon>
        <taxon>Lulworthiales</taxon>
        <taxon>Lulworthiaceae</taxon>
        <taxon>Zalerion</taxon>
    </lineage>
</organism>
<dbReference type="InterPro" id="IPR007269">
    <property type="entry name" value="ICMT_MeTrfase"/>
</dbReference>
<comment type="caution">
    <text evidence="11">The sequence shown here is derived from an EMBL/GenBank/DDBJ whole genome shotgun (WGS) entry which is preliminary data.</text>
</comment>
<evidence type="ECO:0000256" key="4">
    <source>
        <dbReference type="ARBA" id="ARBA00022603"/>
    </source>
</evidence>
<evidence type="ECO:0000256" key="8">
    <source>
        <dbReference type="ARBA" id="ARBA00022989"/>
    </source>
</evidence>
<sequence length="324" mass="36105">MAEAHPAEDLEEGQRHSSHDLDFRRRSLALAQLASINTSAANSLHYRHTHSSSSLNPNSAYSASSPCNAHADFPMLRPSAQLAQQSPDKPYYPGQEKSLSGIAERALILGITLAVGSITMLWTLLATSSPLWRVPFFLSALSIFHFLEFWTTAKYNTPNAAVSSFLLNSNGRAYIAAHTSAFVEALLVGLLFPNRQWAPFHLGSVLIVAGLLLVLAGQAVRSAAMIQCGTNFNHTVQHMRARGHELVTTGIYATFRHPSYFGYFWWALGTQLVMGNVVCFFGFAVALWRFFSHRITYEEDFLVRFFGDEYVQYRNTVGTMIPFM</sequence>
<comment type="catalytic activity">
    <reaction evidence="10">
        <text>[protein]-C-terminal S-[(2E,6E)-farnesyl]-L-cysteine + S-adenosyl-L-methionine = [protein]-C-terminal S-[(2E,6E)-farnesyl]-L-cysteine methyl ester + S-adenosyl-L-homocysteine</text>
        <dbReference type="Rhea" id="RHEA:21672"/>
        <dbReference type="Rhea" id="RHEA-COMP:12125"/>
        <dbReference type="Rhea" id="RHEA-COMP:12126"/>
        <dbReference type="ChEBI" id="CHEBI:57856"/>
        <dbReference type="ChEBI" id="CHEBI:59789"/>
        <dbReference type="ChEBI" id="CHEBI:90510"/>
        <dbReference type="ChEBI" id="CHEBI:90511"/>
        <dbReference type="EC" id="2.1.1.100"/>
    </reaction>
</comment>
<feature type="transmembrane region" description="Helical" evidence="10">
    <location>
        <begin position="198"/>
        <end position="217"/>
    </location>
</feature>
<dbReference type="GO" id="GO:0004671">
    <property type="term" value="F:protein C-terminal S-isoprenylcysteine carboxyl O-methyltransferase activity"/>
    <property type="evidence" value="ECO:0007669"/>
    <property type="project" value="UniProtKB-EC"/>
</dbReference>
<dbReference type="PANTHER" id="PTHR12714">
    <property type="entry name" value="PROTEIN-S ISOPRENYLCYSTEINE O-METHYLTRANSFERASE"/>
    <property type="match status" value="1"/>
</dbReference>
<keyword evidence="10" id="KW-0256">Endoplasmic reticulum</keyword>
<dbReference type="PROSITE" id="PS51564">
    <property type="entry name" value="SAM_ICMT"/>
    <property type="match status" value="1"/>
</dbReference>
<keyword evidence="7 10" id="KW-0812">Transmembrane</keyword>
<dbReference type="Gene3D" id="1.20.120.1630">
    <property type="match status" value="1"/>
</dbReference>
<protein>
    <recommendedName>
        <fullName evidence="3 10">Protein-S-isoprenylcysteine O-methyltransferase</fullName>
        <ecNumber evidence="3 10">2.1.1.100</ecNumber>
    </recommendedName>
</protein>
<evidence type="ECO:0000256" key="1">
    <source>
        <dbReference type="ARBA" id="ARBA00004141"/>
    </source>
</evidence>
<keyword evidence="6 10" id="KW-0949">S-adenosyl-L-methionine</keyword>
<gene>
    <name evidence="11" type="ORF">MKZ38_010352</name>
</gene>
<feature type="transmembrane region" description="Helical" evidence="10">
    <location>
        <begin position="131"/>
        <end position="152"/>
    </location>
</feature>
<comment type="similarity">
    <text evidence="2 10">Belongs to the class VI-like SAM-binding methyltransferase superfamily. Isoprenylcysteine carboxyl methyltransferase family.</text>
</comment>
<evidence type="ECO:0000256" key="10">
    <source>
        <dbReference type="RuleBase" id="RU362022"/>
    </source>
</evidence>
<keyword evidence="12" id="KW-1185">Reference proteome</keyword>
<dbReference type="EC" id="2.1.1.100" evidence="3 10"/>
<keyword evidence="9 10" id="KW-0472">Membrane</keyword>
<evidence type="ECO:0000256" key="9">
    <source>
        <dbReference type="ARBA" id="ARBA00023136"/>
    </source>
</evidence>
<accession>A0AAD5RZQ8</accession>
<comment type="subcellular location">
    <subcellularLocation>
        <location evidence="10">Endoplasmic reticulum membrane</location>
        <topology evidence="10">Multi-pass membrane protein</topology>
    </subcellularLocation>
    <subcellularLocation>
        <location evidence="1">Membrane</location>
        <topology evidence="1">Multi-pass membrane protein</topology>
    </subcellularLocation>
</comment>
<dbReference type="GO" id="GO:0005789">
    <property type="term" value="C:endoplasmic reticulum membrane"/>
    <property type="evidence" value="ECO:0007669"/>
    <property type="project" value="UniProtKB-SubCell"/>
</dbReference>
<evidence type="ECO:0000256" key="2">
    <source>
        <dbReference type="ARBA" id="ARBA00009140"/>
    </source>
</evidence>
<evidence type="ECO:0000313" key="11">
    <source>
        <dbReference type="EMBL" id="KAJ2906854.1"/>
    </source>
</evidence>
<evidence type="ECO:0000256" key="3">
    <source>
        <dbReference type="ARBA" id="ARBA00012151"/>
    </source>
</evidence>
<keyword evidence="5" id="KW-0808">Transferase</keyword>
<feature type="transmembrane region" description="Helical" evidence="10">
    <location>
        <begin position="263"/>
        <end position="291"/>
    </location>
</feature>
<evidence type="ECO:0000256" key="7">
    <source>
        <dbReference type="ARBA" id="ARBA00022692"/>
    </source>
</evidence>
<dbReference type="InterPro" id="IPR025770">
    <property type="entry name" value="PPMT_MeTrfase"/>
</dbReference>
<dbReference type="Pfam" id="PF04140">
    <property type="entry name" value="ICMT"/>
    <property type="match status" value="1"/>
</dbReference>
<evidence type="ECO:0000256" key="6">
    <source>
        <dbReference type="ARBA" id="ARBA00022691"/>
    </source>
</evidence>
<dbReference type="Proteomes" id="UP001201980">
    <property type="component" value="Unassembled WGS sequence"/>
</dbReference>
<name>A0AAD5RZQ8_9PEZI</name>
<keyword evidence="4 10" id="KW-0489">Methyltransferase</keyword>
<feature type="transmembrane region" description="Helical" evidence="10">
    <location>
        <begin position="173"/>
        <end position="192"/>
    </location>
</feature>
<evidence type="ECO:0000313" key="12">
    <source>
        <dbReference type="Proteomes" id="UP001201980"/>
    </source>
</evidence>
<evidence type="ECO:0000256" key="5">
    <source>
        <dbReference type="ARBA" id="ARBA00022679"/>
    </source>
</evidence>
<feature type="transmembrane region" description="Helical" evidence="10">
    <location>
        <begin position="106"/>
        <end position="125"/>
    </location>
</feature>
<reference evidence="11" key="1">
    <citation type="submission" date="2022-07" db="EMBL/GenBank/DDBJ databases">
        <title>Draft genome sequence of Zalerion maritima ATCC 34329, a (micro)plastics degrading marine fungus.</title>
        <authorList>
            <person name="Paco A."/>
            <person name="Goncalves M.F.M."/>
            <person name="Rocha-Santos T.A.P."/>
            <person name="Alves A."/>
        </authorList>
    </citation>
    <scope>NUCLEOTIDE SEQUENCE</scope>
    <source>
        <strain evidence="11">ATCC 34329</strain>
    </source>
</reference>
<proteinExistence type="inferred from homology"/>
<dbReference type="AlphaFoldDB" id="A0AAD5RZQ8"/>
<keyword evidence="8 10" id="KW-1133">Transmembrane helix</keyword>
<dbReference type="GO" id="GO:0032259">
    <property type="term" value="P:methylation"/>
    <property type="evidence" value="ECO:0007669"/>
    <property type="project" value="UniProtKB-KW"/>
</dbReference>
<dbReference type="PANTHER" id="PTHR12714:SF9">
    <property type="entry name" value="PROTEIN-S-ISOPRENYLCYSTEINE O-METHYLTRANSFERASE"/>
    <property type="match status" value="1"/>
</dbReference>